<comment type="caution">
    <text evidence="1">The sequence shown here is derived from an EMBL/GenBank/DDBJ whole genome shotgun (WGS) entry which is preliminary data.</text>
</comment>
<dbReference type="EMBL" id="MCGR01000054">
    <property type="protein sequence ID" value="ORY70782.1"/>
    <property type="molecule type" value="Genomic_DNA"/>
</dbReference>
<dbReference type="AlphaFoldDB" id="A0A1Y2EGT3"/>
<accession>A0A1Y2EGT3</accession>
<name>A0A1Y2EGT3_9BASI</name>
<reference evidence="1 2" key="1">
    <citation type="submission" date="2016-07" db="EMBL/GenBank/DDBJ databases">
        <title>Pervasive Adenine N6-methylation of Active Genes in Fungi.</title>
        <authorList>
            <consortium name="DOE Joint Genome Institute"/>
            <person name="Mondo S.J."/>
            <person name="Dannebaum R.O."/>
            <person name="Kuo R.C."/>
            <person name="Labutti K."/>
            <person name="Haridas S."/>
            <person name="Kuo A."/>
            <person name="Salamov A."/>
            <person name="Ahrendt S.R."/>
            <person name="Lipzen A."/>
            <person name="Sullivan W."/>
            <person name="Andreopoulos W.B."/>
            <person name="Clum A."/>
            <person name="Lindquist E."/>
            <person name="Daum C."/>
            <person name="Ramamoorthy G.K."/>
            <person name="Gryganskyi A."/>
            <person name="Culley D."/>
            <person name="Magnuson J.K."/>
            <person name="James T.Y."/>
            <person name="O'Malley M.A."/>
            <person name="Stajich J.E."/>
            <person name="Spatafora J.W."/>
            <person name="Visel A."/>
            <person name="Grigoriev I.V."/>
        </authorList>
    </citation>
    <scope>NUCLEOTIDE SEQUENCE [LARGE SCALE GENOMIC DNA]</scope>
    <source>
        <strain evidence="1 2">62-1032</strain>
    </source>
</reference>
<proteinExistence type="predicted"/>
<organism evidence="1 2">
    <name type="scientific">Leucosporidium creatinivorum</name>
    <dbReference type="NCBI Taxonomy" id="106004"/>
    <lineage>
        <taxon>Eukaryota</taxon>
        <taxon>Fungi</taxon>
        <taxon>Dikarya</taxon>
        <taxon>Basidiomycota</taxon>
        <taxon>Pucciniomycotina</taxon>
        <taxon>Microbotryomycetes</taxon>
        <taxon>Leucosporidiales</taxon>
        <taxon>Leucosporidium</taxon>
    </lineage>
</organism>
<evidence type="ECO:0000313" key="2">
    <source>
        <dbReference type="Proteomes" id="UP000193467"/>
    </source>
</evidence>
<dbReference type="InParanoid" id="A0A1Y2EGT3"/>
<keyword evidence="2" id="KW-1185">Reference proteome</keyword>
<evidence type="ECO:0000313" key="1">
    <source>
        <dbReference type="EMBL" id="ORY70782.1"/>
    </source>
</evidence>
<gene>
    <name evidence="1" type="ORF">BCR35DRAFT_334156</name>
</gene>
<sequence>MSEVSEPLLDTLLTAVDDWKVRRDVLEAIAEPGSSPSPKVELRIVDLLVEGKEISIGIKARRCSRSATSDPGNRASSLFDELHAALHPGLPPPPASSQILRLLIFKSTTCPSRNHDLHRPVEAVDTLEIWRELRKARLIANGTRCGGVGLEVAETSFVAVEAVVLLEKSEGEGEVGWKEVGRVHLE</sequence>
<dbReference type="Proteomes" id="UP000193467">
    <property type="component" value="Unassembled WGS sequence"/>
</dbReference>
<protein>
    <submittedName>
        <fullName evidence="1">Uncharacterized protein</fullName>
    </submittedName>
</protein>